<dbReference type="OrthoDB" id="9802640at2"/>
<organism evidence="3 4">
    <name type="scientific">Proteus myxofaciens ATCC 19692</name>
    <dbReference type="NCBI Taxonomy" id="1354337"/>
    <lineage>
        <taxon>Bacteria</taxon>
        <taxon>Pseudomonadati</taxon>
        <taxon>Pseudomonadota</taxon>
        <taxon>Gammaproteobacteria</taxon>
        <taxon>Enterobacterales</taxon>
        <taxon>Morganellaceae</taxon>
        <taxon>Proteus</taxon>
    </lineage>
</organism>
<feature type="domain" description="DUF3427" evidence="1">
    <location>
        <begin position="14"/>
        <end position="130"/>
    </location>
</feature>
<proteinExistence type="predicted"/>
<evidence type="ECO:0000259" key="1">
    <source>
        <dbReference type="Pfam" id="PF11907"/>
    </source>
</evidence>
<dbReference type="Pfam" id="PF11907">
    <property type="entry name" value="DUF3427"/>
    <property type="match status" value="1"/>
</dbReference>
<accession>A0A198G181</accession>
<reference evidence="3 4" key="1">
    <citation type="submission" date="2016-04" db="EMBL/GenBank/DDBJ databases">
        <title>ATOL: Assembling a taxonomically balanced genome-scale reconstruction of the evolutionary history of the Enterobacteriaceae.</title>
        <authorList>
            <person name="Plunkett G.III."/>
            <person name="Neeno-Eckwall E.C."/>
            <person name="Glasner J.D."/>
            <person name="Perna N.T."/>
        </authorList>
    </citation>
    <scope>NUCLEOTIDE SEQUENCE [LARGE SCALE GENOMIC DNA]</scope>
    <source>
        <strain evidence="3 4">ATCC 19692</strain>
    </source>
</reference>
<name>A0A198G181_9GAMM</name>
<evidence type="ECO:0000313" key="3">
    <source>
        <dbReference type="EMBL" id="OAT30076.1"/>
    </source>
</evidence>
<feature type="domain" description="Protein NO VEIN C-terminal" evidence="2">
    <location>
        <begin position="198"/>
        <end position="275"/>
    </location>
</feature>
<dbReference type="RefSeq" id="WP_066749541.1">
    <property type="nucleotide sequence ID" value="NZ_LXEN01000074.1"/>
</dbReference>
<keyword evidence="4" id="KW-1185">Reference proteome</keyword>
<sequence>MERGNEIFDYSNLIVGQAYTKQNALVAANVAPMIINKEITGITSFKNCIVLFVTLDKRSKEKSQQYNDIFLDNGKKLHWESQNSNTVTKPHMKRILSGEDVILFVRIHEKIKGKTQPFIYIGRLLYIKHEGSKPVKVLYDVVDYQKSPNKALNAIYVWENIDNSNIPSEESKKISSILKKEKSSYQGRVIDVKKKKAIELYAMKRAREDYEKQGFNVIDTSSNCPYDLECHKDNTFRRVEVKGTTTEGSAVYVTSNEVTSANSNEYETDLYILNNIDILLQENKEYTADGGTVRLIKNWKPSAENLEATVYRYYLKK</sequence>
<evidence type="ECO:0000259" key="2">
    <source>
        <dbReference type="Pfam" id="PF13020"/>
    </source>
</evidence>
<dbReference type="Proteomes" id="UP000094023">
    <property type="component" value="Unassembled WGS sequence"/>
</dbReference>
<gene>
    <name evidence="3" type="ORF">M983_1565</name>
</gene>
<dbReference type="PATRIC" id="fig|1354337.4.peg.1604"/>
<comment type="caution">
    <text evidence="3">The sequence shown here is derived from an EMBL/GenBank/DDBJ whole genome shotgun (WGS) entry which is preliminary data.</text>
</comment>
<dbReference type="EMBL" id="LXEN01000074">
    <property type="protein sequence ID" value="OAT30076.1"/>
    <property type="molecule type" value="Genomic_DNA"/>
</dbReference>
<dbReference type="InterPro" id="IPR021835">
    <property type="entry name" value="DUF3427"/>
</dbReference>
<dbReference type="AlphaFoldDB" id="A0A198G181"/>
<dbReference type="Gene3D" id="3.40.1350.10">
    <property type="match status" value="1"/>
</dbReference>
<dbReference type="InterPro" id="IPR011856">
    <property type="entry name" value="tRNA_endonuc-like_dom_sf"/>
</dbReference>
<dbReference type="InterPro" id="IPR024975">
    <property type="entry name" value="NOV_C"/>
</dbReference>
<protein>
    <submittedName>
        <fullName evidence="3">Uncharacterized protein</fullName>
    </submittedName>
</protein>
<dbReference type="GO" id="GO:0003676">
    <property type="term" value="F:nucleic acid binding"/>
    <property type="evidence" value="ECO:0007669"/>
    <property type="project" value="InterPro"/>
</dbReference>
<dbReference type="STRING" id="1354337.M983_1565"/>
<dbReference type="Pfam" id="PF13020">
    <property type="entry name" value="NOV_C"/>
    <property type="match status" value="1"/>
</dbReference>
<evidence type="ECO:0000313" key="4">
    <source>
        <dbReference type="Proteomes" id="UP000094023"/>
    </source>
</evidence>